<evidence type="ECO:0000313" key="3">
    <source>
        <dbReference type="Proteomes" id="UP000298660"/>
    </source>
</evidence>
<protein>
    <recommendedName>
        <fullName evidence="1">Methyltransferase small N-terminal domain-containing protein</fullName>
    </recommendedName>
</protein>
<accession>A0A4D6XS50</accession>
<dbReference type="GO" id="GO:0008990">
    <property type="term" value="F:rRNA (guanine-N2-)-methyltransferase activity"/>
    <property type="evidence" value="ECO:0007669"/>
    <property type="project" value="InterPro"/>
</dbReference>
<organism evidence="2 3">
    <name type="scientific">Buchnera aphidicola</name>
    <name type="common">Acyrthosiphon lactucae</name>
    <dbReference type="NCBI Taxonomy" id="1241832"/>
    <lineage>
        <taxon>Bacteria</taxon>
        <taxon>Pseudomonadati</taxon>
        <taxon>Pseudomonadota</taxon>
        <taxon>Gammaproteobacteria</taxon>
        <taxon>Enterobacterales</taxon>
        <taxon>Erwiniaceae</taxon>
        <taxon>Buchnera</taxon>
    </lineage>
</organism>
<evidence type="ECO:0000313" key="2">
    <source>
        <dbReference type="EMBL" id="QCI17724.1"/>
    </source>
</evidence>
<dbReference type="EMBL" id="CP034891">
    <property type="protein sequence ID" value="QCI17724.1"/>
    <property type="molecule type" value="Genomic_DNA"/>
</dbReference>
<dbReference type="InterPro" id="IPR013675">
    <property type="entry name" value="Mtase_sm_N"/>
</dbReference>
<dbReference type="Pfam" id="PF08468">
    <property type="entry name" value="MTS_N"/>
    <property type="match status" value="1"/>
</dbReference>
<evidence type="ECO:0000259" key="1">
    <source>
        <dbReference type="Pfam" id="PF08468"/>
    </source>
</evidence>
<sequence length="68" mass="8275">MLLSKNSQIILRYSKFFQTKKVFFSGNIQDEFPLYLHTISTKINLLKYNNYIYFKKKILKILVFITIY</sequence>
<dbReference type="AlphaFoldDB" id="A0A4D6XS50"/>
<reference evidence="2 3" key="1">
    <citation type="submission" date="2018-12" db="EMBL/GenBank/DDBJ databases">
        <authorList>
            <person name="Chong R.A."/>
        </authorList>
    </citation>
    <scope>NUCLEOTIDE SEQUENCE [LARGE SCALE GENOMIC DNA]</scope>
    <source>
        <strain evidence="2 3">Ala</strain>
    </source>
</reference>
<reference evidence="2 3" key="2">
    <citation type="submission" date="2019-05" db="EMBL/GenBank/DDBJ databases">
        <title>Genome evolution of the obligate endosymbiont Buchnera aphidicola.</title>
        <authorList>
            <person name="Moran N.A."/>
        </authorList>
    </citation>
    <scope>NUCLEOTIDE SEQUENCE [LARGE SCALE GENOMIC DNA]</scope>
    <source>
        <strain evidence="2 3">Ala</strain>
    </source>
</reference>
<dbReference type="RefSeq" id="WP_261979456.1">
    <property type="nucleotide sequence ID" value="NZ_CP034891.1"/>
</dbReference>
<proteinExistence type="predicted"/>
<name>A0A4D6XS50_9GAMM</name>
<gene>
    <name evidence="2" type="ORF">D9V61_01670</name>
</gene>
<feature type="domain" description="Methyltransferase small N-terminal" evidence="1">
    <location>
        <begin position="7"/>
        <end position="58"/>
    </location>
</feature>
<dbReference type="Proteomes" id="UP000298660">
    <property type="component" value="Chromosome"/>
</dbReference>